<evidence type="ECO:0000259" key="1">
    <source>
        <dbReference type="Pfam" id="PF13649"/>
    </source>
</evidence>
<dbReference type="InterPro" id="IPR029063">
    <property type="entry name" value="SAM-dependent_MTases_sf"/>
</dbReference>
<dbReference type="InterPro" id="IPR041698">
    <property type="entry name" value="Methyltransf_25"/>
</dbReference>
<protein>
    <recommendedName>
        <fullName evidence="1">Methyltransferase domain-containing protein</fullName>
    </recommendedName>
</protein>
<dbReference type="Pfam" id="PF13649">
    <property type="entry name" value="Methyltransf_25"/>
    <property type="match status" value="1"/>
</dbReference>
<dbReference type="GO" id="GO:0008168">
    <property type="term" value="F:methyltransferase activity"/>
    <property type="evidence" value="ECO:0007669"/>
    <property type="project" value="TreeGrafter"/>
</dbReference>
<dbReference type="Gene3D" id="3.40.50.150">
    <property type="entry name" value="Vaccinia Virus protein VP39"/>
    <property type="match status" value="1"/>
</dbReference>
<accession>A0A328VEP3</accession>
<evidence type="ECO:0000313" key="3">
    <source>
        <dbReference type="Proteomes" id="UP000248706"/>
    </source>
</evidence>
<dbReference type="EMBL" id="MCIF01000002">
    <property type="protein sequence ID" value="RAQ94240.1"/>
    <property type="molecule type" value="Genomic_DNA"/>
</dbReference>
<reference evidence="2 3" key="1">
    <citation type="submission" date="2016-08" db="EMBL/GenBank/DDBJ databases">
        <title>Analysis of Carbohydrate Active Enzymes in Thermogemmatispora T81 Reveals Carbohydrate Degradation Ability.</title>
        <authorList>
            <person name="Tomazini A."/>
            <person name="Lal S."/>
            <person name="Stott M."/>
            <person name="Henrissat B."/>
            <person name="Polikarpov I."/>
            <person name="Sparling R."/>
            <person name="Levin D.B."/>
        </authorList>
    </citation>
    <scope>NUCLEOTIDE SEQUENCE [LARGE SCALE GENOMIC DNA]</scope>
    <source>
        <strain evidence="2 3">T81</strain>
    </source>
</reference>
<dbReference type="OrthoDB" id="9760689at2"/>
<dbReference type="CDD" id="cd02440">
    <property type="entry name" value="AdoMet_MTases"/>
    <property type="match status" value="1"/>
</dbReference>
<dbReference type="Proteomes" id="UP000248706">
    <property type="component" value="Unassembled WGS sequence"/>
</dbReference>
<gene>
    <name evidence="2" type="ORF">A4R35_01770</name>
</gene>
<feature type="domain" description="Methyltransferase" evidence="1">
    <location>
        <begin position="93"/>
        <end position="184"/>
    </location>
</feature>
<dbReference type="SUPFAM" id="SSF53335">
    <property type="entry name" value="S-adenosyl-L-methionine-dependent methyltransferases"/>
    <property type="match status" value="1"/>
</dbReference>
<dbReference type="PANTHER" id="PTHR43591">
    <property type="entry name" value="METHYLTRANSFERASE"/>
    <property type="match status" value="1"/>
</dbReference>
<evidence type="ECO:0000313" key="2">
    <source>
        <dbReference type="EMBL" id="RAQ94240.1"/>
    </source>
</evidence>
<name>A0A328VEP3_9CHLR</name>
<keyword evidence="3" id="KW-1185">Reference proteome</keyword>
<proteinExistence type="predicted"/>
<comment type="caution">
    <text evidence="2">The sequence shown here is derived from an EMBL/GenBank/DDBJ whole genome shotgun (WGS) entry which is preliminary data.</text>
</comment>
<dbReference type="AlphaFoldDB" id="A0A328VEP3"/>
<dbReference type="RefSeq" id="WP_112425974.1">
    <property type="nucleotide sequence ID" value="NZ_MCIF01000002.1"/>
</dbReference>
<organism evidence="2 3">
    <name type="scientific">Thermogemmatispora tikiterensis</name>
    <dbReference type="NCBI Taxonomy" id="1825093"/>
    <lineage>
        <taxon>Bacteria</taxon>
        <taxon>Bacillati</taxon>
        <taxon>Chloroflexota</taxon>
        <taxon>Ktedonobacteria</taxon>
        <taxon>Thermogemmatisporales</taxon>
        <taxon>Thermogemmatisporaceae</taxon>
        <taxon>Thermogemmatispora</taxon>
    </lineage>
</organism>
<sequence length="314" mass="35501">MPWWFFRRKRPTVPQSSLPPVSDASETAQFSSWANVTTLADRTDTDQRRYLEEQPYLLPKDLQEVNRLDFQHYVLRAALRRNYLAPIQAPRQILDVGCGTGQWASELAREFPQASVVGLDVEEAKQQTAPPPNYRFVKGDVLNGLPFPDHSFDFVHQRFLWTALPLAAWPRVVQELARVTAPGGWVELLEPGLEAAPMGPTHRRLDAMIKELAALRGLDGEGAVTASLDRYLWEAGLSQVQRQVIEVPFGDWGGRIGSLLALDFREFALALSGAATKRFQLSHQQYQALVQTMLQECNELKTMYHFVAAYGRKL</sequence>
<dbReference type="PANTHER" id="PTHR43591:SF24">
    <property type="entry name" value="2-METHOXY-6-POLYPRENYL-1,4-BENZOQUINOL METHYLASE, MITOCHONDRIAL"/>
    <property type="match status" value="1"/>
</dbReference>